<accession>A0A7W5Y4S1</accession>
<sequence length="155" mass="16315">MATPTPAQARELAARADQLAAAIEVLRGELRAGEDALHRTGYRLDDAASWVRQVAKDLQATASDMARLAALPAGACAVPWGVCPEHGNTLFSSGGVTACKSAGCRRAWGYNRDNTPCAEPATHRLTDADGVEALICDGHAIDARNRLIGGRIEPL</sequence>
<dbReference type="GeneID" id="95386987"/>
<gene>
    <name evidence="1" type="ORF">FHR33_000336</name>
</gene>
<comment type="caution">
    <text evidence="1">The sequence shown here is derived from an EMBL/GenBank/DDBJ whole genome shotgun (WGS) entry which is preliminary data.</text>
</comment>
<evidence type="ECO:0000313" key="2">
    <source>
        <dbReference type="Proteomes" id="UP000579945"/>
    </source>
</evidence>
<protein>
    <submittedName>
        <fullName evidence="1">Uncharacterized protein</fullName>
    </submittedName>
</protein>
<proteinExistence type="predicted"/>
<evidence type="ECO:0000313" key="1">
    <source>
        <dbReference type="EMBL" id="MBB3724476.1"/>
    </source>
</evidence>
<keyword evidence="2" id="KW-1185">Reference proteome</keyword>
<dbReference type="EMBL" id="JACIBV010000001">
    <property type="protein sequence ID" value="MBB3724476.1"/>
    <property type="molecule type" value="Genomic_DNA"/>
</dbReference>
<name>A0A7W5Y4S1_9ACTN</name>
<organism evidence="1 2">
    <name type="scientific">Nonomuraea dietziae</name>
    <dbReference type="NCBI Taxonomy" id="65515"/>
    <lineage>
        <taxon>Bacteria</taxon>
        <taxon>Bacillati</taxon>
        <taxon>Actinomycetota</taxon>
        <taxon>Actinomycetes</taxon>
        <taxon>Streptosporangiales</taxon>
        <taxon>Streptosporangiaceae</taxon>
        <taxon>Nonomuraea</taxon>
    </lineage>
</organism>
<dbReference type="RefSeq" id="WP_183642483.1">
    <property type="nucleotide sequence ID" value="NZ_JACIBV010000001.1"/>
</dbReference>
<reference evidence="1 2" key="1">
    <citation type="submission" date="2020-08" db="EMBL/GenBank/DDBJ databases">
        <title>Sequencing the genomes of 1000 actinobacteria strains.</title>
        <authorList>
            <person name="Klenk H.-P."/>
        </authorList>
    </citation>
    <scope>NUCLEOTIDE SEQUENCE [LARGE SCALE GENOMIC DNA]</scope>
    <source>
        <strain evidence="1 2">DSM 44320</strain>
    </source>
</reference>
<dbReference type="Proteomes" id="UP000579945">
    <property type="component" value="Unassembled WGS sequence"/>
</dbReference>
<dbReference type="AlphaFoldDB" id="A0A7W5Y4S1"/>